<sequence length="336" mass="37115">MNPDFVALLRCPKTGSELELTADEFFSNGMVRTGRLTAREGGAVYPVINGVPRFVGKEHYSDSFGYEWRKWPRVQFESENIGSPMEGHTTRMFRGITGLSGDEIKGKIVVEFGCGPGRFLDVVRSWGGIAVGIDMSLAVESAQENFKDDAMVLIIQGDVMNPPFARDAFDIGYTIGVLHHTPSPGKGIKALTDSVKSGGLICCCVYSKKSFYDYPSVRMFRMIHNGVAAGLGTGFATRMTLFYSYFAATILYYILRAVSMVPVLGSRVVDYVGKYLLVNLNIPDKRWRILDVFDAITPFYASTHTPEEVAGWFSAAGCTHIQKTHWGDTSFAAIKQ</sequence>
<keyword evidence="2" id="KW-0489">Methyltransferase</keyword>
<reference evidence="2 3" key="1">
    <citation type="submission" date="2021-05" db="EMBL/GenBank/DDBJ databases">
        <title>The draft genome of Geobacter luticola JCM 17780.</title>
        <authorList>
            <person name="Xu Z."/>
            <person name="Masuda Y."/>
            <person name="Itoh H."/>
            <person name="Senoo K."/>
        </authorList>
    </citation>
    <scope>NUCLEOTIDE SEQUENCE [LARGE SCALE GENOMIC DNA]</scope>
    <source>
        <strain evidence="2 3">JCM 17780</strain>
    </source>
</reference>
<keyword evidence="2" id="KW-0808">Transferase</keyword>
<proteinExistence type="predicted"/>
<protein>
    <submittedName>
        <fullName evidence="2">Class I SAM-dependent methyltransferase</fullName>
    </submittedName>
</protein>
<dbReference type="Pfam" id="PF08241">
    <property type="entry name" value="Methyltransf_11"/>
    <property type="match status" value="1"/>
</dbReference>
<comment type="caution">
    <text evidence="2">The sequence shown here is derived from an EMBL/GenBank/DDBJ whole genome shotgun (WGS) entry which is preliminary data.</text>
</comment>
<dbReference type="GO" id="GO:0032259">
    <property type="term" value="P:methylation"/>
    <property type="evidence" value="ECO:0007669"/>
    <property type="project" value="UniProtKB-KW"/>
</dbReference>
<dbReference type="CDD" id="cd02440">
    <property type="entry name" value="AdoMet_MTases"/>
    <property type="match status" value="1"/>
</dbReference>
<dbReference type="PANTHER" id="PTHR43861">
    <property type="entry name" value="TRANS-ACONITATE 2-METHYLTRANSFERASE-RELATED"/>
    <property type="match status" value="1"/>
</dbReference>
<accession>A0ABS5SCE0</accession>
<dbReference type="InterPro" id="IPR029063">
    <property type="entry name" value="SAM-dependent_MTases_sf"/>
</dbReference>
<dbReference type="PANTHER" id="PTHR43861:SF1">
    <property type="entry name" value="TRANS-ACONITATE 2-METHYLTRANSFERASE"/>
    <property type="match status" value="1"/>
</dbReference>
<dbReference type="Gene3D" id="3.40.50.150">
    <property type="entry name" value="Vaccinia Virus protein VP39"/>
    <property type="match status" value="1"/>
</dbReference>
<keyword evidence="3" id="KW-1185">Reference proteome</keyword>
<dbReference type="RefSeq" id="WP_214175014.1">
    <property type="nucleotide sequence ID" value="NZ_JAHCVK010000002.1"/>
</dbReference>
<gene>
    <name evidence="2" type="ORF">KI810_08170</name>
</gene>
<organism evidence="2 3">
    <name type="scientific">Geomobilimonas luticola</name>
    <dbReference type="NCBI Taxonomy" id="1114878"/>
    <lineage>
        <taxon>Bacteria</taxon>
        <taxon>Pseudomonadati</taxon>
        <taxon>Thermodesulfobacteriota</taxon>
        <taxon>Desulfuromonadia</taxon>
        <taxon>Geobacterales</taxon>
        <taxon>Geobacteraceae</taxon>
        <taxon>Geomobilimonas</taxon>
    </lineage>
</organism>
<name>A0ABS5SCE0_9BACT</name>
<evidence type="ECO:0000313" key="2">
    <source>
        <dbReference type="EMBL" id="MBT0653029.1"/>
    </source>
</evidence>
<evidence type="ECO:0000313" key="3">
    <source>
        <dbReference type="Proteomes" id="UP000756860"/>
    </source>
</evidence>
<dbReference type="Proteomes" id="UP000756860">
    <property type="component" value="Unassembled WGS sequence"/>
</dbReference>
<dbReference type="GO" id="GO:0008168">
    <property type="term" value="F:methyltransferase activity"/>
    <property type="evidence" value="ECO:0007669"/>
    <property type="project" value="UniProtKB-KW"/>
</dbReference>
<dbReference type="InterPro" id="IPR013216">
    <property type="entry name" value="Methyltransf_11"/>
</dbReference>
<dbReference type="Gene3D" id="2.20.25.10">
    <property type="match status" value="1"/>
</dbReference>
<dbReference type="EMBL" id="JAHCVK010000002">
    <property type="protein sequence ID" value="MBT0653029.1"/>
    <property type="molecule type" value="Genomic_DNA"/>
</dbReference>
<dbReference type="SUPFAM" id="SSF158997">
    <property type="entry name" value="Trm112p-like"/>
    <property type="match status" value="1"/>
</dbReference>
<feature type="domain" description="Methyltransferase type 11" evidence="1">
    <location>
        <begin position="111"/>
        <end position="203"/>
    </location>
</feature>
<evidence type="ECO:0000259" key="1">
    <source>
        <dbReference type="Pfam" id="PF08241"/>
    </source>
</evidence>
<dbReference type="SUPFAM" id="SSF53335">
    <property type="entry name" value="S-adenosyl-L-methionine-dependent methyltransferases"/>
    <property type="match status" value="1"/>
</dbReference>